<evidence type="ECO:0000313" key="2">
    <source>
        <dbReference type="EMBL" id="HIU03040.1"/>
    </source>
</evidence>
<keyword evidence="1" id="KW-0812">Transmembrane</keyword>
<feature type="transmembrane region" description="Helical" evidence="1">
    <location>
        <begin position="157"/>
        <end position="176"/>
    </location>
</feature>
<feature type="transmembrane region" description="Helical" evidence="1">
    <location>
        <begin position="118"/>
        <end position="136"/>
    </location>
</feature>
<evidence type="ECO:0000256" key="1">
    <source>
        <dbReference type="SAM" id="Phobius"/>
    </source>
</evidence>
<name>A0A9D1HGF7_9FIRM</name>
<protein>
    <submittedName>
        <fullName evidence="2">Uncharacterized protein</fullName>
    </submittedName>
</protein>
<dbReference type="Proteomes" id="UP000824164">
    <property type="component" value="Unassembled WGS sequence"/>
</dbReference>
<comment type="caution">
    <text evidence="2">The sequence shown here is derived from an EMBL/GenBank/DDBJ whole genome shotgun (WGS) entry which is preliminary data.</text>
</comment>
<feature type="transmembrane region" description="Helical" evidence="1">
    <location>
        <begin position="25"/>
        <end position="42"/>
    </location>
</feature>
<organism evidence="2 3">
    <name type="scientific">Candidatus Onthocola gallistercoris</name>
    <dbReference type="NCBI Taxonomy" id="2840876"/>
    <lineage>
        <taxon>Bacteria</taxon>
        <taxon>Bacillati</taxon>
        <taxon>Bacillota</taxon>
        <taxon>Bacilli</taxon>
        <taxon>Candidatus Onthocola</taxon>
    </lineage>
</organism>
<feature type="transmembrane region" description="Helical" evidence="1">
    <location>
        <begin position="48"/>
        <end position="65"/>
    </location>
</feature>
<proteinExistence type="predicted"/>
<feature type="transmembrane region" description="Helical" evidence="1">
    <location>
        <begin position="72"/>
        <end position="92"/>
    </location>
</feature>
<reference evidence="2" key="1">
    <citation type="submission" date="2020-10" db="EMBL/GenBank/DDBJ databases">
        <authorList>
            <person name="Gilroy R."/>
        </authorList>
    </citation>
    <scope>NUCLEOTIDE SEQUENCE</scope>
    <source>
        <strain evidence="2">CHK187-14744</strain>
    </source>
</reference>
<sequence length="311" mass="35386">MEGYVSISVRKADKRKKEKGTDRRSILFLLFAVYGLLFLVGSVEGVDLDLPVFFLSAVPCLLLWGAGGLGKVFMYVSYGLMLVGSGVAFYFFRDVFCGQWLYMGNCIFKITDTFGMDVSWTLLWSSVVLSLFLFFMERYGKKKLFLSSDKRSLRSSVWMLAWLSLLFTAAVLLVNLSPRRFYDAAFAVEGLVQRTLLRADDRLIDPVSGTVNRGNLYPADVPQLVVTSTKQPTQILYLKGFSGDDYHNGQWQEADNMMEVVYRAAYGSDDGSRDKDYETVKSVYDKVAVQVYQNQTACKKFLFRCLKMYFV</sequence>
<dbReference type="EMBL" id="DVLT01000046">
    <property type="protein sequence ID" value="HIU03040.1"/>
    <property type="molecule type" value="Genomic_DNA"/>
</dbReference>
<keyword evidence="1" id="KW-0472">Membrane</keyword>
<keyword evidence="1" id="KW-1133">Transmembrane helix</keyword>
<reference evidence="2" key="2">
    <citation type="journal article" date="2021" name="PeerJ">
        <title>Extensive microbial diversity within the chicken gut microbiome revealed by metagenomics and culture.</title>
        <authorList>
            <person name="Gilroy R."/>
            <person name="Ravi A."/>
            <person name="Getino M."/>
            <person name="Pursley I."/>
            <person name="Horton D.L."/>
            <person name="Alikhan N.F."/>
            <person name="Baker D."/>
            <person name="Gharbi K."/>
            <person name="Hall N."/>
            <person name="Watson M."/>
            <person name="Adriaenssens E.M."/>
            <person name="Foster-Nyarko E."/>
            <person name="Jarju S."/>
            <person name="Secka A."/>
            <person name="Antonio M."/>
            <person name="Oren A."/>
            <person name="Chaudhuri R.R."/>
            <person name="La Ragione R."/>
            <person name="Hildebrand F."/>
            <person name="Pallen M.J."/>
        </authorList>
    </citation>
    <scope>NUCLEOTIDE SEQUENCE</scope>
    <source>
        <strain evidence="2">CHK187-14744</strain>
    </source>
</reference>
<gene>
    <name evidence="2" type="ORF">IAB63_07290</name>
</gene>
<accession>A0A9D1HGF7</accession>
<evidence type="ECO:0000313" key="3">
    <source>
        <dbReference type="Proteomes" id="UP000824164"/>
    </source>
</evidence>
<dbReference type="AlphaFoldDB" id="A0A9D1HGF7"/>